<reference evidence="1 2" key="1">
    <citation type="submission" date="2015-09" db="EMBL/GenBank/DDBJ databases">
        <title>A metagenomics-based metabolic model of nitrate-dependent anaerobic oxidation of methane by Methanoperedens-like archaea.</title>
        <authorList>
            <person name="Arshad A."/>
            <person name="Speth D.R."/>
            <person name="De Graaf R.M."/>
            <person name="Op Den Camp H.J."/>
            <person name="Jetten M.S."/>
            <person name="Welte C.U."/>
        </authorList>
    </citation>
    <scope>NUCLEOTIDE SEQUENCE [LARGE SCALE GENOMIC DNA]</scope>
</reference>
<dbReference type="AlphaFoldDB" id="A0A0P7ZBV3"/>
<evidence type="ECO:0000313" key="1">
    <source>
        <dbReference type="EMBL" id="KPQ42069.1"/>
    </source>
</evidence>
<evidence type="ECO:0000313" key="2">
    <source>
        <dbReference type="Proteomes" id="UP000050360"/>
    </source>
</evidence>
<protein>
    <submittedName>
        <fullName evidence="1">Uncharacterized protein</fullName>
    </submittedName>
</protein>
<name>A0A0P7ZBV3_9EURY</name>
<proteinExistence type="predicted"/>
<organism evidence="1 2">
    <name type="scientific">Candidatus Methanoperedens nitratireducens</name>
    <dbReference type="NCBI Taxonomy" id="1392998"/>
    <lineage>
        <taxon>Archaea</taxon>
        <taxon>Methanobacteriati</taxon>
        <taxon>Methanobacteriota</taxon>
        <taxon>Stenosarchaea group</taxon>
        <taxon>Methanomicrobia</taxon>
        <taxon>Methanosarcinales</taxon>
        <taxon>ANME-2 cluster</taxon>
        <taxon>Candidatus Methanoperedentaceae</taxon>
        <taxon>Candidatus Methanoperedens</taxon>
    </lineage>
</organism>
<accession>A0A0P7ZBV3</accession>
<dbReference type="Proteomes" id="UP000050360">
    <property type="component" value="Unassembled WGS sequence"/>
</dbReference>
<dbReference type="EMBL" id="LKCM01000268">
    <property type="protein sequence ID" value="KPQ42069.1"/>
    <property type="molecule type" value="Genomic_DNA"/>
</dbReference>
<sequence>MTDCFFCSKPSRKTYKYYTLDICHRCYLKLKLKKLEKKSIPDDTYLKSLVGSKEQPYVDALDHFATFFPKSLSEDLLGMILFSSDKDGDIDPIFANSMIIAARSVLLFGEGVKLKKKRK</sequence>
<gene>
    <name evidence="1" type="ORF">MPEBLZ_03379</name>
</gene>
<comment type="caution">
    <text evidence="1">The sequence shown here is derived from an EMBL/GenBank/DDBJ whole genome shotgun (WGS) entry which is preliminary data.</text>
</comment>